<keyword evidence="2" id="KW-0472">Membrane</keyword>
<dbReference type="OrthoDB" id="389706at2"/>
<dbReference type="HOGENOM" id="CLU_180748_0_0_14"/>
<dbReference type="PATRIC" id="fig|1276257.3.peg.509"/>
<dbReference type="STRING" id="1276257.SSABA_v1c04990"/>
<feature type="coiled-coil region" evidence="1">
    <location>
        <begin position="4"/>
        <end position="31"/>
    </location>
</feature>
<feature type="transmembrane region" description="Helical" evidence="2">
    <location>
        <begin position="36"/>
        <end position="54"/>
    </location>
</feature>
<evidence type="ECO:0000313" key="4">
    <source>
        <dbReference type="Proteomes" id="UP000019265"/>
    </source>
</evidence>
<dbReference type="AlphaFoldDB" id="W6AA68"/>
<dbReference type="Proteomes" id="UP000019265">
    <property type="component" value="Chromosome"/>
</dbReference>
<proteinExistence type="predicted"/>
<evidence type="ECO:0000256" key="1">
    <source>
        <dbReference type="SAM" id="Coils"/>
    </source>
</evidence>
<keyword evidence="4" id="KW-1185">Reference proteome</keyword>
<dbReference type="EMBL" id="CP006934">
    <property type="protein sequence ID" value="AHI53906.1"/>
    <property type="molecule type" value="Genomic_DNA"/>
</dbReference>
<keyword evidence="2" id="KW-1133">Transmembrane helix</keyword>
<protein>
    <submittedName>
        <fullName evidence="3">Uncharacterized protein</fullName>
    </submittedName>
</protein>
<organism evidence="3 4">
    <name type="scientific">Spiroplasma sabaudiense Ar-1343</name>
    <dbReference type="NCBI Taxonomy" id="1276257"/>
    <lineage>
        <taxon>Bacteria</taxon>
        <taxon>Bacillati</taxon>
        <taxon>Mycoplasmatota</taxon>
        <taxon>Mollicutes</taxon>
        <taxon>Entomoplasmatales</taxon>
        <taxon>Spiroplasmataceae</taxon>
        <taxon>Spiroplasma</taxon>
    </lineage>
</organism>
<gene>
    <name evidence="3" type="ORF">SSABA_v1c04990</name>
</gene>
<sequence length="93" mass="11334">MIKKNLSQEELAQIKNRLAELYDQEKKLEKLKRGKLWLWFLLPFIGLLIYYFMIQKRNSDPVFQIPLRKAKEEIATLELQLLFYKSNQEKMEE</sequence>
<reference evidence="3 4" key="1">
    <citation type="journal article" date="2014" name="Genome Biol. Evol.">
        <title>Molecular evolution of the substrate utilization strategies and putative virulence factors in mosquito-associated Spiroplasma species.</title>
        <authorList>
            <person name="Chang T.H."/>
            <person name="Lo W.S."/>
            <person name="Ku C."/>
            <person name="Chen L.L."/>
            <person name="Kuo C.H."/>
        </authorList>
    </citation>
    <scope>NUCLEOTIDE SEQUENCE [LARGE SCALE GENOMIC DNA]</scope>
    <source>
        <strain evidence="3">Ar-1343</strain>
    </source>
</reference>
<evidence type="ECO:0000256" key="2">
    <source>
        <dbReference type="SAM" id="Phobius"/>
    </source>
</evidence>
<keyword evidence="2" id="KW-0812">Transmembrane</keyword>
<dbReference type="KEGG" id="ssab:SSABA_v1c04990"/>
<evidence type="ECO:0000313" key="3">
    <source>
        <dbReference type="EMBL" id="AHI53906.1"/>
    </source>
</evidence>
<keyword evidence="1" id="KW-0175">Coiled coil</keyword>
<accession>W6AA68</accession>
<dbReference type="RefSeq" id="WP_025251046.1">
    <property type="nucleotide sequence ID" value="NZ_CP006934.1"/>
</dbReference>
<name>W6AA68_9MOLU</name>